<evidence type="ECO:0000256" key="5">
    <source>
        <dbReference type="ARBA" id="ARBA00022927"/>
    </source>
</evidence>
<evidence type="ECO:0000256" key="4">
    <source>
        <dbReference type="ARBA" id="ARBA00022692"/>
    </source>
</evidence>
<dbReference type="PANTHER" id="PTHR30081:SF1">
    <property type="entry name" value="PROTEIN TRANSLOCASE SUBUNIT SECD"/>
    <property type="match status" value="1"/>
</dbReference>
<dbReference type="GO" id="GO:0015031">
    <property type="term" value="P:protein transport"/>
    <property type="evidence" value="ECO:0007669"/>
    <property type="project" value="UniProtKB-KW"/>
</dbReference>
<keyword evidence="7" id="KW-0811">Translocation</keyword>
<evidence type="ECO:0000256" key="8">
    <source>
        <dbReference type="ARBA" id="ARBA00023136"/>
    </source>
</evidence>
<evidence type="ECO:0000313" key="11">
    <source>
        <dbReference type="EMBL" id="MBF1165374.1"/>
    </source>
</evidence>
<dbReference type="InterPro" id="IPR048634">
    <property type="entry name" value="SecD_SecF_C"/>
</dbReference>
<evidence type="ECO:0000256" key="9">
    <source>
        <dbReference type="SAM" id="Phobius"/>
    </source>
</evidence>
<dbReference type="Proteomes" id="UP000718593">
    <property type="component" value="Unassembled WGS sequence"/>
</dbReference>
<comment type="subcellular location">
    <subcellularLocation>
        <location evidence="1">Cell membrane</location>
        <topology evidence="1">Multi-pass membrane protein</topology>
    </subcellularLocation>
</comment>
<keyword evidence="2" id="KW-0813">Transport</keyword>
<feature type="domain" description="Protein export membrane protein SecD/SecF C-terminal" evidence="10">
    <location>
        <begin position="3"/>
        <end position="137"/>
    </location>
</feature>
<organism evidence="11 12">
    <name type="scientific">Dechloromonas agitata</name>
    <dbReference type="NCBI Taxonomy" id="73030"/>
    <lineage>
        <taxon>Bacteria</taxon>
        <taxon>Pseudomonadati</taxon>
        <taxon>Pseudomonadota</taxon>
        <taxon>Betaproteobacteria</taxon>
        <taxon>Rhodocyclales</taxon>
        <taxon>Azonexaceae</taxon>
        <taxon>Dechloromonas</taxon>
    </lineage>
</organism>
<dbReference type="EMBL" id="JABZMI010000192">
    <property type="protein sequence ID" value="MBF1165374.1"/>
    <property type="molecule type" value="Genomic_DNA"/>
</dbReference>
<keyword evidence="8 9" id="KW-0472">Membrane</keyword>
<keyword evidence="5" id="KW-0653">Protein transport</keyword>
<dbReference type="GO" id="GO:0005886">
    <property type="term" value="C:plasma membrane"/>
    <property type="evidence" value="ECO:0007669"/>
    <property type="project" value="UniProtKB-SubCell"/>
</dbReference>
<feature type="transmembrane region" description="Helical" evidence="9">
    <location>
        <begin position="78"/>
        <end position="104"/>
    </location>
</feature>
<protein>
    <submittedName>
        <fullName evidence="11">MMPL family transporter</fullName>
    </submittedName>
</protein>
<evidence type="ECO:0000256" key="7">
    <source>
        <dbReference type="ARBA" id="ARBA00023010"/>
    </source>
</evidence>
<feature type="transmembrane region" description="Helical" evidence="9">
    <location>
        <begin position="110"/>
        <end position="134"/>
    </location>
</feature>
<feature type="non-terminal residue" evidence="11">
    <location>
        <position position="1"/>
    </location>
</feature>
<name>A0A930FZG8_9RHOO</name>
<dbReference type="InterPro" id="IPR022813">
    <property type="entry name" value="SecD/SecF_arch_bac"/>
</dbReference>
<dbReference type="Pfam" id="PF02355">
    <property type="entry name" value="SecD_SecF_C"/>
    <property type="match status" value="1"/>
</dbReference>
<dbReference type="AlphaFoldDB" id="A0A930FZG8"/>
<reference evidence="11" key="1">
    <citation type="submission" date="2020-04" db="EMBL/GenBank/DDBJ databases">
        <title>Deep metagenomics examines the oral microbiome during advanced dental caries in children, revealing novel taxa and co-occurrences with host molecules.</title>
        <authorList>
            <person name="Baker J.L."/>
            <person name="Morton J.T."/>
            <person name="Dinis M."/>
            <person name="Alvarez R."/>
            <person name="Tran N.C."/>
            <person name="Knight R."/>
            <person name="Edlund A."/>
        </authorList>
    </citation>
    <scope>NUCLEOTIDE SEQUENCE</scope>
    <source>
        <strain evidence="11">JCVI_32_bin.24</strain>
    </source>
</reference>
<accession>A0A930FZG8</accession>
<keyword evidence="4 9" id="KW-0812">Transmembrane</keyword>
<evidence type="ECO:0000313" key="12">
    <source>
        <dbReference type="Proteomes" id="UP000718593"/>
    </source>
</evidence>
<keyword evidence="6 9" id="KW-1133">Transmembrane helix</keyword>
<keyword evidence="3" id="KW-1003">Cell membrane</keyword>
<evidence type="ECO:0000256" key="2">
    <source>
        <dbReference type="ARBA" id="ARBA00022448"/>
    </source>
</evidence>
<feature type="transmembrane region" description="Helical" evidence="9">
    <location>
        <begin position="12"/>
        <end position="31"/>
    </location>
</feature>
<comment type="caution">
    <text evidence="11">The sequence shown here is derived from an EMBL/GenBank/DDBJ whole genome shotgun (WGS) entry which is preliminary data.</text>
</comment>
<evidence type="ECO:0000256" key="3">
    <source>
        <dbReference type="ARBA" id="ARBA00022475"/>
    </source>
</evidence>
<dbReference type="PANTHER" id="PTHR30081">
    <property type="entry name" value="PROTEIN-EXPORT MEMBRANE PROTEIN SEC"/>
    <property type="match status" value="1"/>
</dbReference>
<evidence type="ECO:0000256" key="6">
    <source>
        <dbReference type="ARBA" id="ARBA00022989"/>
    </source>
</evidence>
<dbReference type="Gene3D" id="1.20.1640.10">
    <property type="entry name" value="Multidrug efflux transporter AcrB transmembrane domain"/>
    <property type="match status" value="1"/>
</dbReference>
<dbReference type="SUPFAM" id="SSF82866">
    <property type="entry name" value="Multidrug efflux transporter AcrB transmembrane domain"/>
    <property type="match status" value="1"/>
</dbReference>
<feature type="transmembrane region" description="Helical" evidence="9">
    <location>
        <begin position="37"/>
        <end position="57"/>
    </location>
</feature>
<gene>
    <name evidence="11" type="ORF">HXL68_10055</name>
</gene>
<evidence type="ECO:0000259" key="10">
    <source>
        <dbReference type="Pfam" id="PF02355"/>
    </source>
</evidence>
<proteinExistence type="predicted"/>
<evidence type="ECO:0000256" key="1">
    <source>
        <dbReference type="ARBA" id="ARBA00004651"/>
    </source>
</evidence>
<sequence length="163" mass="17198">FMILYYQMFGVVSVLALASNLLFLVALLSLLQATLTLPGIAAIALTLGMAIDANVLINERVREELRAGMPPQAAISEGYERAFGTILDSNITTLIAGLALLIFGSGPVRGFAVVHCLGILTSIFSSVVVSRALINLIYGRQKKLAKVAIGQVWKPGVAAGAKN</sequence>